<comment type="caution">
    <text evidence="1">The sequence shown here is derived from an EMBL/GenBank/DDBJ whole genome shotgun (WGS) entry which is preliminary data.</text>
</comment>
<reference evidence="1" key="1">
    <citation type="journal article" date="2012" name="Science">
        <title>Fermentation, hydrogen, and sulfur metabolism in multiple uncultivated bacterial phyla.</title>
        <authorList>
            <person name="Wrighton K.C."/>
            <person name="Thomas B.C."/>
            <person name="Sharon I."/>
            <person name="Miller C.S."/>
            <person name="Castelle C.J."/>
            <person name="VerBerkmoes N.C."/>
            <person name="Wilkins M.J."/>
            <person name="Hettich R.L."/>
            <person name="Lipton M.S."/>
            <person name="Williams K.H."/>
            <person name="Long P.E."/>
            <person name="Banfield J.F."/>
        </authorList>
    </citation>
    <scope>NUCLEOTIDE SEQUENCE [LARGE SCALE GENOMIC DNA]</scope>
</reference>
<proteinExistence type="predicted"/>
<name>K2A2J9_9BACT</name>
<dbReference type="AlphaFoldDB" id="K2A2J9"/>
<organism evidence="1">
    <name type="scientific">uncultured bacterium</name>
    <name type="common">gcode 4</name>
    <dbReference type="NCBI Taxonomy" id="1234023"/>
    <lineage>
        <taxon>Bacteria</taxon>
        <taxon>environmental samples</taxon>
    </lineage>
</organism>
<dbReference type="EMBL" id="AMFJ01028946">
    <property type="protein sequence ID" value="EKD44199.1"/>
    <property type="molecule type" value="Genomic_DNA"/>
</dbReference>
<sequence>MNFNKLSKYFSWKLPNSEKLDISEFVKVLWNLDIEWDFISTYWSKFWSIKTDYNALFKEILASKNWENKIYQILEYFELSRSFLEVIDYEKEMEFYDRKLNDVSGLKKLFLSQYIDLIESLEDSNNNKFNWTEYENFIEKFLLHSSYFNTGFKKEFKFEIWWQKIDKLLKLNRHILNLNNPELGYTVVEIKFKKKNDLSVNEVPQFESYIRILAKNKISRYWIFACSNDYKTTAIEKFKVILENENSNNQSFYISLITWIEIREFLENRGNYENMTFDEFIERSFIKWLK</sequence>
<evidence type="ECO:0000313" key="1">
    <source>
        <dbReference type="EMBL" id="EKD44199.1"/>
    </source>
</evidence>
<gene>
    <name evidence="1" type="ORF">ACD_71C00215G0006</name>
</gene>
<protein>
    <submittedName>
        <fullName evidence="1">Uncharacterized protein</fullName>
    </submittedName>
</protein>
<accession>K2A2J9</accession>